<dbReference type="SUPFAM" id="SSF54975">
    <property type="entry name" value="Acylphosphatase/BLUF domain-like"/>
    <property type="match status" value="1"/>
</dbReference>
<reference evidence="8 9" key="1">
    <citation type="submission" date="2019-03" db="EMBL/GenBank/DDBJ databases">
        <title>Genomic Encyclopedia of Type Strains, Phase IV (KMG-IV): sequencing the most valuable type-strain genomes for metagenomic binning, comparative biology and taxonomic classification.</title>
        <authorList>
            <person name="Goeker M."/>
        </authorList>
    </citation>
    <scope>NUCLEOTIDE SEQUENCE [LARGE SCALE GENOMIC DNA]</scope>
    <source>
        <strain evidence="8 9">DSM 28404</strain>
    </source>
</reference>
<evidence type="ECO:0000313" key="9">
    <source>
        <dbReference type="Proteomes" id="UP000295763"/>
    </source>
</evidence>
<comment type="similarity">
    <text evidence="1 6">Belongs to the acylphosphatase family.</text>
</comment>
<evidence type="ECO:0000313" key="8">
    <source>
        <dbReference type="EMBL" id="TCP95218.1"/>
    </source>
</evidence>
<dbReference type="Proteomes" id="UP000295763">
    <property type="component" value="Unassembled WGS sequence"/>
</dbReference>
<organism evidence="8 9">
    <name type="scientific">Cricetibacter osteomyelitidis</name>
    <dbReference type="NCBI Taxonomy" id="1521931"/>
    <lineage>
        <taxon>Bacteria</taxon>
        <taxon>Pseudomonadati</taxon>
        <taxon>Pseudomonadota</taxon>
        <taxon>Gammaproteobacteria</taxon>
        <taxon>Pasteurellales</taxon>
        <taxon>Pasteurellaceae</taxon>
        <taxon>Cricetibacter</taxon>
    </lineage>
</organism>
<dbReference type="InterPro" id="IPR001792">
    <property type="entry name" value="Acylphosphatase-like_dom"/>
</dbReference>
<dbReference type="PROSITE" id="PS51160">
    <property type="entry name" value="ACYLPHOSPHATASE_3"/>
    <property type="match status" value="1"/>
</dbReference>
<dbReference type="NCBIfam" id="NF011000">
    <property type="entry name" value="PRK14426.1"/>
    <property type="match status" value="1"/>
</dbReference>
<dbReference type="Pfam" id="PF00708">
    <property type="entry name" value="Acylphosphatase"/>
    <property type="match status" value="1"/>
</dbReference>
<name>A0A4R2TDK1_9PAST</name>
<comment type="caution">
    <text evidence="8">The sequence shown here is derived from an EMBL/GenBank/DDBJ whole genome shotgun (WGS) entry which is preliminary data.</text>
</comment>
<dbReference type="PROSITE" id="PS00150">
    <property type="entry name" value="ACYLPHOSPHATASE_1"/>
    <property type="match status" value="1"/>
</dbReference>
<dbReference type="NCBIfam" id="NF011019">
    <property type="entry name" value="PRK14448.1"/>
    <property type="match status" value="1"/>
</dbReference>
<keyword evidence="5" id="KW-0378">Hydrolase</keyword>
<evidence type="ECO:0000256" key="6">
    <source>
        <dbReference type="RuleBase" id="RU004168"/>
    </source>
</evidence>
<evidence type="ECO:0000256" key="2">
    <source>
        <dbReference type="ARBA" id="ARBA00012150"/>
    </source>
</evidence>
<evidence type="ECO:0000256" key="1">
    <source>
        <dbReference type="ARBA" id="ARBA00005614"/>
    </source>
</evidence>
<dbReference type="InterPro" id="IPR017968">
    <property type="entry name" value="Acylphosphatase_CS"/>
</dbReference>
<feature type="domain" description="Acylphosphatase-like" evidence="7">
    <location>
        <begin position="4"/>
        <end position="91"/>
    </location>
</feature>
<sequence length="95" mass="10839">MLIRKQFSVYGRVQGVSFRFFTLRKAQKIGVSGIVRNLSDGSVQVIAEGSEQQIETLYQWLQQGPKTAKVDQVIMQDYMGNQTFESFEITRFASP</sequence>
<dbReference type="AlphaFoldDB" id="A0A4R2TDK1"/>
<dbReference type="PRINTS" id="PR00112">
    <property type="entry name" value="ACYLPHPHTASE"/>
</dbReference>
<accession>A0A4R2TDK1</accession>
<comment type="catalytic activity">
    <reaction evidence="4 5">
        <text>an acyl phosphate + H2O = a carboxylate + phosphate + H(+)</text>
        <dbReference type="Rhea" id="RHEA:14965"/>
        <dbReference type="ChEBI" id="CHEBI:15377"/>
        <dbReference type="ChEBI" id="CHEBI:15378"/>
        <dbReference type="ChEBI" id="CHEBI:29067"/>
        <dbReference type="ChEBI" id="CHEBI:43474"/>
        <dbReference type="ChEBI" id="CHEBI:59918"/>
        <dbReference type="EC" id="3.6.1.7"/>
    </reaction>
</comment>
<evidence type="ECO:0000256" key="5">
    <source>
        <dbReference type="PROSITE-ProRule" id="PRU00520"/>
    </source>
</evidence>
<keyword evidence="9" id="KW-1185">Reference proteome</keyword>
<gene>
    <name evidence="8" type="ORF">EDC44_11049</name>
</gene>
<evidence type="ECO:0000256" key="3">
    <source>
        <dbReference type="ARBA" id="ARBA00015991"/>
    </source>
</evidence>
<dbReference type="InterPro" id="IPR020456">
    <property type="entry name" value="Acylphosphatase"/>
</dbReference>
<feature type="active site" evidence="5">
    <location>
        <position position="19"/>
    </location>
</feature>
<dbReference type="GO" id="GO:0003998">
    <property type="term" value="F:acylphosphatase activity"/>
    <property type="evidence" value="ECO:0007669"/>
    <property type="project" value="UniProtKB-EC"/>
</dbReference>
<evidence type="ECO:0000259" key="7">
    <source>
        <dbReference type="PROSITE" id="PS51160"/>
    </source>
</evidence>
<dbReference type="EC" id="3.6.1.7" evidence="2 5"/>
<feature type="active site" evidence="5">
    <location>
        <position position="37"/>
    </location>
</feature>
<dbReference type="Gene3D" id="3.30.70.100">
    <property type="match status" value="1"/>
</dbReference>
<dbReference type="PANTHER" id="PTHR47268">
    <property type="entry name" value="ACYLPHOSPHATASE"/>
    <property type="match status" value="1"/>
</dbReference>
<proteinExistence type="inferred from homology"/>
<protein>
    <recommendedName>
        <fullName evidence="3 5">acylphosphatase</fullName>
        <ecNumber evidence="2 5">3.6.1.7</ecNumber>
    </recommendedName>
</protein>
<dbReference type="PANTHER" id="PTHR47268:SF4">
    <property type="entry name" value="ACYLPHOSPHATASE"/>
    <property type="match status" value="1"/>
</dbReference>
<dbReference type="EMBL" id="SLYB01000010">
    <property type="protein sequence ID" value="TCP95218.1"/>
    <property type="molecule type" value="Genomic_DNA"/>
</dbReference>
<evidence type="ECO:0000256" key="4">
    <source>
        <dbReference type="ARBA" id="ARBA00047645"/>
    </source>
</evidence>
<dbReference type="InterPro" id="IPR036046">
    <property type="entry name" value="Acylphosphatase-like_dom_sf"/>
</dbReference>